<proteinExistence type="predicted"/>
<feature type="domain" description="WCX" evidence="3">
    <location>
        <begin position="246"/>
        <end position="317"/>
    </location>
</feature>
<feature type="domain" description="PafC HTH" evidence="2">
    <location>
        <begin position="7"/>
        <end position="119"/>
    </location>
</feature>
<reference evidence="5" key="1">
    <citation type="journal article" date="2019" name="Int. J. Syst. Evol. Microbiol.">
        <title>The Global Catalogue of Microorganisms (GCM) 10K type strain sequencing project: providing services to taxonomists for standard genome sequencing and annotation.</title>
        <authorList>
            <consortium name="The Broad Institute Genomics Platform"/>
            <consortium name="The Broad Institute Genome Sequencing Center for Infectious Disease"/>
            <person name="Wu L."/>
            <person name="Ma J."/>
        </authorList>
    </citation>
    <scope>NUCLEOTIDE SEQUENCE [LARGE SCALE GENOMIC DNA]</scope>
    <source>
        <strain evidence="5">JCM 10425</strain>
    </source>
</reference>
<organism evidence="4 5">
    <name type="scientific">Cryptosporangium japonicum</name>
    <dbReference type="NCBI Taxonomy" id="80872"/>
    <lineage>
        <taxon>Bacteria</taxon>
        <taxon>Bacillati</taxon>
        <taxon>Actinomycetota</taxon>
        <taxon>Actinomycetes</taxon>
        <taxon>Cryptosporangiales</taxon>
        <taxon>Cryptosporangiaceae</taxon>
        <taxon>Cryptosporangium</taxon>
    </lineage>
</organism>
<dbReference type="Pfam" id="PF13280">
    <property type="entry name" value="WYL"/>
    <property type="match status" value="1"/>
</dbReference>
<dbReference type="EMBL" id="BAAAGX010000037">
    <property type="protein sequence ID" value="GAA0278403.1"/>
    <property type="molecule type" value="Genomic_DNA"/>
</dbReference>
<dbReference type="PANTHER" id="PTHR34580:SF1">
    <property type="entry name" value="PROTEIN PAFC"/>
    <property type="match status" value="1"/>
</dbReference>
<evidence type="ECO:0000313" key="4">
    <source>
        <dbReference type="EMBL" id="GAA0278403.1"/>
    </source>
</evidence>
<dbReference type="InterPro" id="IPR028349">
    <property type="entry name" value="PafC-like"/>
</dbReference>
<dbReference type="RefSeq" id="WP_344653966.1">
    <property type="nucleotide sequence ID" value="NZ_BAAAGX010000037.1"/>
</dbReference>
<evidence type="ECO:0000259" key="2">
    <source>
        <dbReference type="Pfam" id="PF19187"/>
    </source>
</evidence>
<dbReference type="InterPro" id="IPR051534">
    <property type="entry name" value="CBASS_pafABC_assoc_protein"/>
</dbReference>
<dbReference type="InterPro" id="IPR026881">
    <property type="entry name" value="WYL_dom"/>
</dbReference>
<dbReference type="Pfam" id="PF25583">
    <property type="entry name" value="WCX"/>
    <property type="match status" value="1"/>
</dbReference>
<evidence type="ECO:0000259" key="3">
    <source>
        <dbReference type="Pfam" id="PF25583"/>
    </source>
</evidence>
<feature type="domain" description="WYL" evidence="1">
    <location>
        <begin position="145"/>
        <end position="210"/>
    </location>
</feature>
<comment type="caution">
    <text evidence="4">The sequence shown here is derived from an EMBL/GenBank/DDBJ whole genome shotgun (WGS) entry which is preliminary data.</text>
</comment>
<sequence length="322" mass="34523">MSGTGTDRLARLLALVPYLQARPGALISEVAADHGVSERQLRDDLQLLFVCGLPGYGPGDLIDMSLDDDTVTLTYHAELDRPLRLTADEALALIVALRALGETPGVDGAAVGRALAKVESAAGEAGRSAQRVAITGGYEDTGLAARVRGALERGRALRIVYYTAGRDATSERVIDPMRLLVVDGRAYLEAWCRRAEAVRMFRLDRIDELTELTEPSVPARGIGVADGGFRLADGAVFEPPADSPLVTLRVGLGSRWVTEYYPCEDVRAEPGGTWLVTLKASDLEWARRIVMGLGEDAEVVGPPELVELVRSEARAALAAYSV</sequence>
<keyword evidence="5" id="KW-1185">Reference proteome</keyword>
<evidence type="ECO:0000259" key="1">
    <source>
        <dbReference type="Pfam" id="PF13280"/>
    </source>
</evidence>
<evidence type="ECO:0000313" key="5">
    <source>
        <dbReference type="Proteomes" id="UP001500967"/>
    </source>
</evidence>
<dbReference type="PROSITE" id="PS52050">
    <property type="entry name" value="WYL"/>
    <property type="match status" value="1"/>
</dbReference>
<protein>
    <submittedName>
        <fullName evidence="4">WYL domain-containing protein</fullName>
    </submittedName>
</protein>
<dbReference type="Proteomes" id="UP001500967">
    <property type="component" value="Unassembled WGS sequence"/>
</dbReference>
<dbReference type="InterPro" id="IPR043839">
    <property type="entry name" value="PafC_HTH"/>
</dbReference>
<accession>A0ABP3EX29</accession>
<dbReference type="InterPro" id="IPR057727">
    <property type="entry name" value="WCX_dom"/>
</dbReference>
<gene>
    <name evidence="4" type="ORF">GCM10009539_77800</name>
</gene>
<dbReference type="PIRSF" id="PIRSF016838">
    <property type="entry name" value="PafC"/>
    <property type="match status" value="1"/>
</dbReference>
<dbReference type="PANTHER" id="PTHR34580">
    <property type="match status" value="1"/>
</dbReference>
<dbReference type="Pfam" id="PF19187">
    <property type="entry name" value="HTH_PafC"/>
    <property type="match status" value="1"/>
</dbReference>
<name>A0ABP3EX29_9ACTN</name>